<dbReference type="AlphaFoldDB" id="A0A1S2LD51"/>
<evidence type="ECO:0000313" key="1">
    <source>
        <dbReference type="EMBL" id="OIJ09993.1"/>
    </source>
</evidence>
<sequence length="135" mass="16289">MNIKWLTESISDYYFEILKMSGELIVDESDINQLATEKSEYVIMISDSIKEKFEQSFQHYFLNIGIDLDTNKLIMDMERDKGVRIRSDIYPYRVNNIISNERLVKNLLSFVGDQRKFYFDFLEEEWRFLSEVIER</sequence>
<proteinExistence type="predicted"/>
<accession>A0A1S2LD51</accession>
<organism evidence="1 2">
    <name type="scientific">Anaerobacillus arseniciselenatis</name>
    <dbReference type="NCBI Taxonomy" id="85682"/>
    <lineage>
        <taxon>Bacteria</taxon>
        <taxon>Bacillati</taxon>
        <taxon>Bacillota</taxon>
        <taxon>Bacilli</taxon>
        <taxon>Bacillales</taxon>
        <taxon>Bacillaceae</taxon>
        <taxon>Anaerobacillus</taxon>
    </lineage>
</organism>
<dbReference type="RefSeq" id="WP_071314380.1">
    <property type="nucleotide sequence ID" value="NZ_MLQQ01000042.1"/>
</dbReference>
<evidence type="ECO:0000313" key="2">
    <source>
        <dbReference type="Proteomes" id="UP000180098"/>
    </source>
</evidence>
<dbReference type="Proteomes" id="UP000180098">
    <property type="component" value="Unassembled WGS sequence"/>
</dbReference>
<protein>
    <submittedName>
        <fullName evidence="1">Uncharacterized protein</fullName>
    </submittedName>
</protein>
<dbReference type="EMBL" id="MLQQ01000042">
    <property type="protein sequence ID" value="OIJ09993.1"/>
    <property type="molecule type" value="Genomic_DNA"/>
</dbReference>
<keyword evidence="2" id="KW-1185">Reference proteome</keyword>
<gene>
    <name evidence="1" type="ORF">BKP35_16060</name>
</gene>
<reference evidence="1 2" key="1">
    <citation type="submission" date="2016-10" db="EMBL/GenBank/DDBJ databases">
        <title>Draft genome sequences of four alkaliphilic bacteria belonging to the Anaerobacillus genus.</title>
        <authorList>
            <person name="Bassil N.M."/>
            <person name="Lloyd J.R."/>
        </authorList>
    </citation>
    <scope>NUCLEOTIDE SEQUENCE [LARGE SCALE GENOMIC DNA]</scope>
    <source>
        <strain evidence="1 2">DSM 15340</strain>
    </source>
</reference>
<comment type="caution">
    <text evidence="1">The sequence shown here is derived from an EMBL/GenBank/DDBJ whole genome shotgun (WGS) entry which is preliminary data.</text>
</comment>
<name>A0A1S2LD51_9BACI</name>